<name>I0HDM3_ACTM4</name>
<dbReference type="STRING" id="512565.AMIS_58900"/>
<dbReference type="RefSeq" id="WP_014445998.1">
    <property type="nucleotide sequence ID" value="NC_017093.1"/>
</dbReference>
<dbReference type="KEGG" id="ams:AMIS_58900"/>
<gene>
    <name evidence="1" type="ordered locus">AMIS_58900</name>
</gene>
<dbReference type="OrthoDB" id="3290487at2"/>
<sequence>MTSAGIYDVYLIDSLDLDRLHAAMCEIAGVSGDDVDIDAEWHEGRNSDAAALCTYEPFDGDLTYYLDFYMRTVELSEADFAQRLSAHLRTPVVYAAESYPPSAFWLVEPDGQRLRVRLDGREEGETWLHLIEAVERPVGLLPHVPVEAQPEVIREHRMPTPVADGLRPSAGPEKVTRKAVSGLAAWEAMVVRMTSGWPPDGWYPLEYWQEDLATRDELAADLAKLSPDLAETVAAAVTMVDDTFRAATQEIPGVSADKAWWWHRAPEPPPWLNR</sequence>
<dbReference type="Proteomes" id="UP000007882">
    <property type="component" value="Chromosome"/>
</dbReference>
<reference evidence="1 2" key="1">
    <citation type="submission" date="2012-02" db="EMBL/GenBank/DDBJ databases">
        <title>Complete genome sequence of Actinoplanes missouriensis 431 (= NBRC 102363).</title>
        <authorList>
            <person name="Ohnishi Y."/>
            <person name="Ishikawa J."/>
            <person name="Sekine M."/>
            <person name="Hosoyama A."/>
            <person name="Harada T."/>
            <person name="Narita H."/>
            <person name="Hata T."/>
            <person name="Konno Y."/>
            <person name="Tutikane K."/>
            <person name="Fujita N."/>
            <person name="Horinouchi S."/>
            <person name="Hayakawa M."/>
        </authorList>
    </citation>
    <scope>NUCLEOTIDE SEQUENCE [LARGE SCALE GENOMIC DNA]</scope>
    <source>
        <strain evidence="2">ATCC 14538 / DSM 43046 / CBS 188.64 / JCM 3121 / NBRC 102363 / NCIMB 12654 / NRRL B-3342 / UNCC 431</strain>
    </source>
</reference>
<organism evidence="1 2">
    <name type="scientific">Actinoplanes missouriensis (strain ATCC 14538 / DSM 43046 / CBS 188.64 / JCM 3121 / NBRC 102363 / NCIMB 12654 / NRRL B-3342 / UNCC 431)</name>
    <dbReference type="NCBI Taxonomy" id="512565"/>
    <lineage>
        <taxon>Bacteria</taxon>
        <taxon>Bacillati</taxon>
        <taxon>Actinomycetota</taxon>
        <taxon>Actinomycetes</taxon>
        <taxon>Micromonosporales</taxon>
        <taxon>Micromonosporaceae</taxon>
        <taxon>Actinoplanes</taxon>
    </lineage>
</organism>
<evidence type="ECO:0000313" key="2">
    <source>
        <dbReference type="Proteomes" id="UP000007882"/>
    </source>
</evidence>
<dbReference type="EMBL" id="AP012319">
    <property type="protein sequence ID" value="BAL91110.1"/>
    <property type="molecule type" value="Genomic_DNA"/>
</dbReference>
<evidence type="ECO:0000313" key="1">
    <source>
        <dbReference type="EMBL" id="BAL91110.1"/>
    </source>
</evidence>
<proteinExistence type="predicted"/>
<dbReference type="eggNOG" id="ENOG5031JYN">
    <property type="taxonomic scope" value="Bacteria"/>
</dbReference>
<dbReference type="AlphaFoldDB" id="I0HDM3"/>
<dbReference type="HOGENOM" id="CLU_918029_0_0_11"/>
<accession>I0HDM3</accession>
<dbReference type="PATRIC" id="fig|512565.3.peg.5886"/>
<protein>
    <submittedName>
        <fullName evidence="1">Uncharacterized protein</fullName>
    </submittedName>
</protein>
<keyword evidence="2" id="KW-1185">Reference proteome</keyword>